<dbReference type="PANTHER" id="PTHR19860">
    <property type="entry name" value="DDB1- AND CUL4-ASSOCIATED FACTOR 12-RELATED"/>
    <property type="match status" value="1"/>
</dbReference>
<keyword evidence="7" id="KW-0833">Ubl conjugation pathway</keyword>
<sequence length="398" mass="44753">MRVQQPNVCSNIFSYVNLRQETTSTRISDDFKSSFSALRLPEAMRENELAFGEYDKIFAAEWLNEDHIICGTKCNNLIVQNITSQSKWEIPLMKDSGHIPIPDKNCGIHSISKNENNTKLATGALNPNSIGFYRLPSLEPICLGEFHTDWMFSSAWINDNTLATGSRDNRLAFWTIPDEIPHSENDEGERGKLYPIVQPVQHFQGVGNKDKVRAMVYNSLSGHLATIASNGYLHLWDVNTCQRTMTTTLPFMKENVCIAHEKKNNLLYAVGSLSHVSLVDTHGGKSVASLCSSEQGAGVRSVSFNDCIVTVGTGYGSLLFYDIRMNRLLQRQDGTQCQLKVGHGWLRRDLVYQQYFWEAECYPNAIYAHSYHPTTMKLLSAGGPLALGLYGNYLAYWD</sequence>
<name>A0A7M5V9M0_9CNID</name>
<protein>
    <recommendedName>
        <fullName evidence="12">DDB1- and CUL4-associated factor 12 beta-propeller domain-containing protein</fullName>
    </recommendedName>
</protein>
<keyword evidence="4" id="KW-0963">Cytoplasm</keyword>
<evidence type="ECO:0000256" key="8">
    <source>
        <dbReference type="ARBA" id="ARBA00023242"/>
    </source>
</evidence>
<dbReference type="AlphaFoldDB" id="A0A7M5V9M0"/>
<feature type="domain" description="DDB1- and CUL4-associated factor 12 beta-propeller" evidence="12">
    <location>
        <begin position="40"/>
        <end position="397"/>
    </location>
</feature>
<dbReference type="Gene3D" id="2.130.10.10">
    <property type="entry name" value="YVTN repeat-like/Quinoprotein amine dehydrogenase"/>
    <property type="match status" value="2"/>
</dbReference>
<dbReference type="Proteomes" id="UP000594262">
    <property type="component" value="Unplaced"/>
</dbReference>
<dbReference type="GO" id="GO:0005634">
    <property type="term" value="C:nucleus"/>
    <property type="evidence" value="ECO:0007669"/>
    <property type="project" value="UniProtKB-SubCell"/>
</dbReference>
<keyword evidence="6" id="KW-0677">Repeat</keyword>
<evidence type="ECO:0000256" key="9">
    <source>
        <dbReference type="ARBA" id="ARBA00037373"/>
    </source>
</evidence>
<dbReference type="PANTHER" id="PTHR19860:SF16">
    <property type="entry name" value="DDB1- AND CUL4-ASSOCIATED FACTOR 12"/>
    <property type="match status" value="1"/>
</dbReference>
<evidence type="ECO:0000256" key="1">
    <source>
        <dbReference type="ARBA" id="ARBA00004123"/>
    </source>
</evidence>
<dbReference type="GO" id="GO:0005813">
    <property type="term" value="C:centrosome"/>
    <property type="evidence" value="ECO:0007669"/>
    <property type="project" value="UniProtKB-SubCell"/>
</dbReference>
<dbReference type="GO" id="GO:0080008">
    <property type="term" value="C:Cul4-RING E3 ubiquitin ligase complex"/>
    <property type="evidence" value="ECO:0007669"/>
    <property type="project" value="TreeGrafter"/>
</dbReference>
<evidence type="ECO:0000313" key="14">
    <source>
        <dbReference type="Proteomes" id="UP000594262"/>
    </source>
</evidence>
<dbReference type="SMART" id="SM00320">
    <property type="entry name" value="WD40"/>
    <property type="match status" value="2"/>
</dbReference>
<dbReference type="InterPro" id="IPR001680">
    <property type="entry name" value="WD40_rpt"/>
</dbReference>
<dbReference type="InterPro" id="IPR015943">
    <property type="entry name" value="WD40/YVTN_repeat-like_dom_sf"/>
</dbReference>
<dbReference type="InterPro" id="IPR051191">
    <property type="entry name" value="DCAF12"/>
</dbReference>
<keyword evidence="5" id="KW-0853">WD repeat</keyword>
<keyword evidence="8" id="KW-0539">Nucleus</keyword>
<comment type="pathway">
    <text evidence="3">Protein modification; protein ubiquitination.</text>
</comment>
<comment type="subcellular location">
    <subcellularLocation>
        <location evidence="2">Cytoplasm</location>
        <location evidence="2">Cytoskeleton</location>
        <location evidence="2">Microtubule organizing center</location>
        <location evidence="2">Centrosome</location>
    </subcellularLocation>
    <subcellularLocation>
        <location evidence="1">Nucleus</location>
    </subcellularLocation>
</comment>
<dbReference type="SUPFAM" id="SSF50978">
    <property type="entry name" value="WD40 repeat-like"/>
    <property type="match status" value="1"/>
</dbReference>
<dbReference type="GeneID" id="136816359"/>
<evidence type="ECO:0000256" key="10">
    <source>
        <dbReference type="ARBA" id="ARBA00038022"/>
    </source>
</evidence>
<dbReference type="RefSeq" id="XP_066928782.1">
    <property type="nucleotide sequence ID" value="XM_067072681.1"/>
</dbReference>
<dbReference type="Pfam" id="PF23760">
    <property type="entry name" value="Beta-prop_DCAF12"/>
    <property type="match status" value="1"/>
</dbReference>
<evidence type="ECO:0000256" key="3">
    <source>
        <dbReference type="ARBA" id="ARBA00004906"/>
    </source>
</evidence>
<dbReference type="EnsemblMetazoa" id="CLYHEMT012159.1">
    <property type="protein sequence ID" value="CLYHEMP012159.1"/>
    <property type="gene ID" value="CLYHEMG012159"/>
</dbReference>
<accession>A0A7M5V9M0</accession>
<evidence type="ECO:0000313" key="13">
    <source>
        <dbReference type="EnsemblMetazoa" id="CLYHEMP012159.1"/>
    </source>
</evidence>
<evidence type="ECO:0000256" key="2">
    <source>
        <dbReference type="ARBA" id="ARBA00004300"/>
    </source>
</evidence>
<dbReference type="InterPro" id="IPR036322">
    <property type="entry name" value="WD40_repeat_dom_sf"/>
</dbReference>
<evidence type="ECO:0000256" key="5">
    <source>
        <dbReference type="ARBA" id="ARBA00022574"/>
    </source>
</evidence>
<comment type="subunit">
    <text evidence="11">Component of the DCX(DCAF12) E3 ubiquitin ligase complex, at least composed of CUL4 (CUL4A or CUL4B), DDB1, DCAF12 and RBX1.</text>
</comment>
<organism evidence="13 14">
    <name type="scientific">Clytia hemisphaerica</name>
    <dbReference type="NCBI Taxonomy" id="252671"/>
    <lineage>
        <taxon>Eukaryota</taxon>
        <taxon>Metazoa</taxon>
        <taxon>Cnidaria</taxon>
        <taxon>Hydrozoa</taxon>
        <taxon>Hydroidolina</taxon>
        <taxon>Leptothecata</taxon>
        <taxon>Obeliida</taxon>
        <taxon>Clytiidae</taxon>
        <taxon>Clytia</taxon>
    </lineage>
</organism>
<comment type="similarity">
    <text evidence="10">Belongs to the WD repeat DCAF12 family.</text>
</comment>
<evidence type="ECO:0000256" key="7">
    <source>
        <dbReference type="ARBA" id="ARBA00022786"/>
    </source>
</evidence>
<evidence type="ECO:0000259" key="12">
    <source>
        <dbReference type="Pfam" id="PF23760"/>
    </source>
</evidence>
<reference evidence="13" key="1">
    <citation type="submission" date="2021-01" db="UniProtKB">
        <authorList>
            <consortium name="EnsemblMetazoa"/>
        </authorList>
    </citation>
    <scope>IDENTIFICATION</scope>
</reference>
<evidence type="ECO:0000256" key="11">
    <source>
        <dbReference type="ARBA" id="ARBA00038623"/>
    </source>
</evidence>
<evidence type="ECO:0000256" key="4">
    <source>
        <dbReference type="ARBA" id="ARBA00022490"/>
    </source>
</evidence>
<keyword evidence="14" id="KW-1185">Reference proteome</keyword>
<comment type="function">
    <text evidence="9">Substrate-recognition component of a DCX (DDB1-CUL4-X-box) E3 ubiquitin-protein ligase complex of the DesCEND (destruction via C-end degrons) pathway, which recognizes a C-degron located at the extreme C terminus of target proteins, leading to their ubiquitination and degradation. The C-degron recognized by the DesCEND pathway is usually a motif of less than ten residues and can be present in full-length proteins, truncated proteins or proteolytically cleaved forms. The DCX(DCAF12) complex specifically recognizes proteins with a diglutamate (Glu-Glu) at the C-terminus leading to their ubiquitination and degradation. Also directly recognizes the C-terminal glutamate-leucine (Glu-Leu) degron as an alternative degron in proteins leading to their ubiquitination and degradation.</text>
</comment>
<dbReference type="PROSITE" id="PS00678">
    <property type="entry name" value="WD_REPEATS_1"/>
    <property type="match status" value="1"/>
</dbReference>
<evidence type="ECO:0000256" key="6">
    <source>
        <dbReference type="ARBA" id="ARBA00022737"/>
    </source>
</evidence>
<dbReference type="OrthoDB" id="9610195at2759"/>
<proteinExistence type="inferred from homology"/>
<dbReference type="InterPro" id="IPR019775">
    <property type="entry name" value="WD40_repeat_CS"/>
</dbReference>
<dbReference type="InterPro" id="IPR056151">
    <property type="entry name" value="Beta-prop_DCAF12"/>
</dbReference>